<keyword evidence="3" id="KW-1185">Reference proteome</keyword>
<dbReference type="EMBL" id="CP147404">
    <property type="protein sequence ID" value="WXB91591.1"/>
    <property type="molecule type" value="Genomic_DNA"/>
</dbReference>
<feature type="transmembrane region" description="Helical" evidence="1">
    <location>
        <begin position="54"/>
        <end position="72"/>
    </location>
</feature>
<proteinExistence type="predicted"/>
<reference evidence="2 3" key="1">
    <citation type="submission" date="2024-02" db="EMBL/GenBank/DDBJ databases">
        <title>Seven novel Bacillus-like species.</title>
        <authorList>
            <person name="Liu G."/>
        </authorList>
    </citation>
    <scope>NUCLEOTIDE SEQUENCE [LARGE SCALE GENOMIC DNA]</scope>
    <source>
        <strain evidence="2 3">FJAT-52991</strain>
    </source>
</reference>
<keyword evidence="1" id="KW-1133">Transmembrane helix</keyword>
<organism evidence="2 3">
    <name type="scientific">Bacillus kandeliae</name>
    <dbReference type="NCBI Taxonomy" id="3129297"/>
    <lineage>
        <taxon>Bacteria</taxon>
        <taxon>Bacillati</taxon>
        <taxon>Bacillota</taxon>
        <taxon>Bacilli</taxon>
        <taxon>Bacillales</taxon>
        <taxon>Bacillaceae</taxon>
        <taxon>Bacillus</taxon>
    </lineage>
</organism>
<sequence length="83" mass="9028">MKILEIYNAVIIPLILGMVELLKRAGFPTKYSPIVAVFLGILFGVFYLDQGVKQGIIIGLILGLSATGLYSGSKNVIETKKEE</sequence>
<evidence type="ECO:0000313" key="3">
    <source>
        <dbReference type="Proteomes" id="UP001387364"/>
    </source>
</evidence>
<dbReference type="Proteomes" id="UP001387364">
    <property type="component" value="Chromosome"/>
</dbReference>
<evidence type="ECO:0008006" key="4">
    <source>
        <dbReference type="Google" id="ProtNLM"/>
    </source>
</evidence>
<protein>
    <recommendedName>
        <fullName evidence="4">Holin</fullName>
    </recommendedName>
</protein>
<accession>A0ABZ2N2G6</accession>
<evidence type="ECO:0000256" key="1">
    <source>
        <dbReference type="SAM" id="Phobius"/>
    </source>
</evidence>
<dbReference type="RefSeq" id="WP_338749229.1">
    <property type="nucleotide sequence ID" value="NZ_CP147404.1"/>
</dbReference>
<name>A0ABZ2N2G6_9BACI</name>
<evidence type="ECO:0000313" key="2">
    <source>
        <dbReference type="EMBL" id="WXB91591.1"/>
    </source>
</evidence>
<keyword evidence="1" id="KW-0812">Transmembrane</keyword>
<feature type="transmembrane region" description="Helical" evidence="1">
    <location>
        <begin position="31"/>
        <end position="48"/>
    </location>
</feature>
<keyword evidence="1" id="KW-0472">Membrane</keyword>
<gene>
    <name evidence="2" type="ORF">WDJ61_09900</name>
</gene>